<dbReference type="PIRSF" id="PIRSF001415">
    <property type="entry name" value="Porphbilin_synth"/>
    <property type="match status" value="1"/>
</dbReference>
<keyword evidence="10" id="KW-0460">Magnesium</keyword>
<evidence type="ECO:0000256" key="5">
    <source>
        <dbReference type="ARBA" id="ARBA00023133"/>
    </source>
</evidence>
<evidence type="ECO:0000256" key="7">
    <source>
        <dbReference type="ARBA" id="ARBA00023244"/>
    </source>
</evidence>
<evidence type="ECO:0000313" key="13">
    <source>
        <dbReference type="EMBL" id="TCS64249.1"/>
    </source>
</evidence>
<dbReference type="EC" id="4.2.1.24" evidence="3 11"/>
<dbReference type="SMART" id="SM01004">
    <property type="entry name" value="ALAD"/>
    <property type="match status" value="1"/>
</dbReference>
<accession>A0A4R3JDV8</accession>
<dbReference type="PRINTS" id="PR00144">
    <property type="entry name" value="DALDHYDRTASE"/>
</dbReference>
<dbReference type="AlphaFoldDB" id="A0A4R3JDV8"/>
<dbReference type="Pfam" id="PF00490">
    <property type="entry name" value="ALAD"/>
    <property type="match status" value="1"/>
</dbReference>
<dbReference type="SUPFAM" id="SSF51569">
    <property type="entry name" value="Aldolase"/>
    <property type="match status" value="1"/>
</dbReference>
<evidence type="ECO:0000256" key="1">
    <source>
        <dbReference type="ARBA" id="ARBA00004694"/>
    </source>
</evidence>
<dbReference type="InterPro" id="IPR013785">
    <property type="entry name" value="Aldolase_TIM"/>
</dbReference>
<proteinExistence type="inferred from homology"/>
<comment type="catalytic activity">
    <reaction evidence="8 11">
        <text>2 5-aminolevulinate = porphobilinogen + 2 H2O + H(+)</text>
        <dbReference type="Rhea" id="RHEA:24064"/>
        <dbReference type="ChEBI" id="CHEBI:15377"/>
        <dbReference type="ChEBI" id="CHEBI:15378"/>
        <dbReference type="ChEBI" id="CHEBI:58126"/>
        <dbReference type="ChEBI" id="CHEBI:356416"/>
        <dbReference type="EC" id="4.2.1.24"/>
    </reaction>
</comment>
<dbReference type="Proteomes" id="UP000295304">
    <property type="component" value="Unassembled WGS sequence"/>
</dbReference>
<evidence type="ECO:0000313" key="14">
    <source>
        <dbReference type="Proteomes" id="UP000295304"/>
    </source>
</evidence>
<evidence type="ECO:0000256" key="11">
    <source>
        <dbReference type="RuleBase" id="RU000515"/>
    </source>
</evidence>
<comment type="caution">
    <text evidence="13">The sequence shown here is derived from an EMBL/GenBank/DDBJ whole genome shotgun (WGS) entry which is preliminary data.</text>
</comment>
<evidence type="ECO:0000256" key="4">
    <source>
        <dbReference type="ARBA" id="ARBA00020771"/>
    </source>
</evidence>
<evidence type="ECO:0000256" key="8">
    <source>
        <dbReference type="ARBA" id="ARBA00047651"/>
    </source>
</evidence>
<evidence type="ECO:0000256" key="9">
    <source>
        <dbReference type="PIRSR" id="PIRSR001415-1"/>
    </source>
</evidence>
<keyword evidence="14" id="KW-1185">Reference proteome</keyword>
<gene>
    <name evidence="13" type="ORF">EDD55_102291</name>
</gene>
<dbReference type="Gene3D" id="3.20.20.70">
    <property type="entry name" value="Aldolase class I"/>
    <property type="match status" value="1"/>
</dbReference>
<dbReference type="PANTHER" id="PTHR11458">
    <property type="entry name" value="DELTA-AMINOLEVULINIC ACID DEHYDRATASE"/>
    <property type="match status" value="1"/>
</dbReference>
<dbReference type="GO" id="GO:0005829">
    <property type="term" value="C:cytosol"/>
    <property type="evidence" value="ECO:0007669"/>
    <property type="project" value="TreeGrafter"/>
</dbReference>
<dbReference type="UniPathway" id="UPA00251">
    <property type="reaction ID" value="UER00318"/>
</dbReference>
<comment type="subunit">
    <text evidence="11">Homooctamer.</text>
</comment>
<dbReference type="GO" id="GO:0004655">
    <property type="term" value="F:porphobilinogen synthase activity"/>
    <property type="evidence" value="ECO:0007669"/>
    <property type="project" value="UniProtKB-EC"/>
</dbReference>
<dbReference type="PANTHER" id="PTHR11458:SF0">
    <property type="entry name" value="DELTA-AMINOLEVULINIC ACID DEHYDRATASE"/>
    <property type="match status" value="1"/>
</dbReference>
<dbReference type="GO" id="GO:0008270">
    <property type="term" value="F:zinc ion binding"/>
    <property type="evidence" value="ECO:0007669"/>
    <property type="project" value="TreeGrafter"/>
</dbReference>
<name>A0A4R3JDV8_9PROT</name>
<feature type="active site" description="Schiff-base intermediate with substrate" evidence="9">
    <location>
        <position position="258"/>
    </location>
</feature>
<evidence type="ECO:0000256" key="3">
    <source>
        <dbReference type="ARBA" id="ARBA00012053"/>
    </source>
</evidence>
<dbReference type="InterPro" id="IPR001731">
    <property type="entry name" value="ALAD"/>
</dbReference>
<keyword evidence="10" id="KW-0479">Metal-binding</keyword>
<dbReference type="FunFam" id="3.20.20.70:FF:000019">
    <property type="entry name" value="Delta-aminolevulinic acid dehydratase"/>
    <property type="match status" value="1"/>
</dbReference>
<dbReference type="PROSITE" id="PS00169">
    <property type="entry name" value="D_ALA_DEHYDRATASE"/>
    <property type="match status" value="1"/>
</dbReference>
<feature type="binding site" evidence="10">
    <location>
        <position position="243"/>
    </location>
    <ligand>
        <name>Mg(2+)</name>
        <dbReference type="ChEBI" id="CHEBI:18420"/>
    </ligand>
</feature>
<dbReference type="GO" id="GO:0006782">
    <property type="term" value="P:protoporphyrinogen IX biosynthetic process"/>
    <property type="evidence" value="ECO:0007669"/>
    <property type="project" value="UniProtKB-UniPathway"/>
</dbReference>
<evidence type="ECO:0000256" key="6">
    <source>
        <dbReference type="ARBA" id="ARBA00023239"/>
    </source>
</evidence>
<evidence type="ECO:0000256" key="10">
    <source>
        <dbReference type="PIRSR" id="PIRSR001415-5"/>
    </source>
</evidence>
<evidence type="ECO:0000256" key="2">
    <source>
        <dbReference type="ARBA" id="ARBA00008055"/>
    </source>
</evidence>
<dbReference type="InterPro" id="IPR030656">
    <property type="entry name" value="ALAD_AS"/>
</dbReference>
<feature type="active site" description="Schiff-base intermediate with substrate" evidence="9">
    <location>
        <position position="204"/>
    </location>
</feature>
<keyword evidence="7 11" id="KW-0627">Porphyrin biosynthesis</keyword>
<comment type="similarity">
    <text evidence="2 12">Belongs to the ALAD family.</text>
</comment>
<dbReference type="CDD" id="cd04823">
    <property type="entry name" value="ALAD_PBGS_aspartate_rich"/>
    <property type="match status" value="1"/>
</dbReference>
<dbReference type="EMBL" id="SLZW01000002">
    <property type="protein sequence ID" value="TCS64249.1"/>
    <property type="molecule type" value="Genomic_DNA"/>
</dbReference>
<comment type="pathway">
    <text evidence="1">Porphyrin-containing compound metabolism; protoporphyrin-IX biosynthesis; coproporphyrinogen-III from 5-aminolevulinate: step 1/4.</text>
</comment>
<keyword evidence="6 11" id="KW-0456">Lyase</keyword>
<protein>
    <recommendedName>
        <fullName evidence="4 11">Delta-aminolevulinic acid dehydratase</fullName>
        <ecNumber evidence="3 11">4.2.1.24</ecNumber>
    </recommendedName>
</protein>
<sequence length="336" mass="37012">MTDPIHGGFPLTRMRRNRHDSWNRRLVSQVRLGIDDLIWPLFVVEGAQICVPVPSMPGVMRRSVDTLLEAVQQAVDLGIPAIALFPCIDDARKSPDAREAYNPDNLVCRAVRAIKERFSDRIGVVCDVALDPFNSDGHDGIVRDGRIINDETLDVLSRQALVQAQAGCDINAPSDMMDGRVRAIREMLDGNGHHDVRIMSYAAKYASAFYGPFRDAVGSGGALKGDKATYQMDPANTDEALHEVALDLHEGADMVMVKPGLPYLDVIHRVKETFRVPTFAYHVSGEYAMLKAATLNGWLENDKVVLETLLAFKRAGADGILTYCALEAAQLIGQKR</sequence>
<keyword evidence="5" id="KW-0350">Heme biosynthesis</keyword>
<reference evidence="13 14" key="1">
    <citation type="submission" date="2019-03" db="EMBL/GenBank/DDBJ databases">
        <title>Genomic Encyclopedia of Type Strains, Phase IV (KMG-IV): sequencing the most valuable type-strain genomes for metagenomic binning, comparative biology and taxonomic classification.</title>
        <authorList>
            <person name="Goeker M."/>
        </authorList>
    </citation>
    <scope>NUCLEOTIDE SEQUENCE [LARGE SCALE GENOMIC DNA]</scope>
    <source>
        <strain evidence="13 14">DSM 101688</strain>
    </source>
</reference>
<dbReference type="NCBIfam" id="NF006762">
    <property type="entry name" value="PRK09283.1"/>
    <property type="match status" value="1"/>
</dbReference>
<evidence type="ECO:0000256" key="12">
    <source>
        <dbReference type="RuleBase" id="RU004161"/>
    </source>
</evidence>
<organism evidence="13 14">
    <name type="scientific">Varunaivibrio sulfuroxidans</name>
    <dbReference type="NCBI Taxonomy" id="1773489"/>
    <lineage>
        <taxon>Bacteria</taxon>
        <taxon>Pseudomonadati</taxon>
        <taxon>Pseudomonadota</taxon>
        <taxon>Alphaproteobacteria</taxon>
        <taxon>Rhodospirillales</taxon>
        <taxon>Magnetovibrionaceae</taxon>
        <taxon>Varunaivibrio</taxon>
    </lineage>
</organism>